<dbReference type="InterPro" id="IPR010994">
    <property type="entry name" value="RuvA_2-like"/>
</dbReference>
<dbReference type="SUPFAM" id="SSF47781">
    <property type="entry name" value="RuvA domain 2-like"/>
    <property type="match status" value="2"/>
</dbReference>
<dbReference type="PANTHER" id="PTHR21180:SF32">
    <property type="entry name" value="ENDONUCLEASE_EXONUCLEASE_PHOSPHATASE FAMILY DOMAIN-CONTAINING PROTEIN 1"/>
    <property type="match status" value="1"/>
</dbReference>
<keyword evidence="1" id="KW-0472">Membrane</keyword>
<keyword evidence="3" id="KW-1185">Reference proteome</keyword>
<feature type="transmembrane region" description="Helical" evidence="1">
    <location>
        <begin position="16"/>
        <end position="36"/>
    </location>
</feature>
<dbReference type="GO" id="GO:0015628">
    <property type="term" value="P:protein secretion by the type II secretion system"/>
    <property type="evidence" value="ECO:0007669"/>
    <property type="project" value="TreeGrafter"/>
</dbReference>
<evidence type="ECO:0000313" key="2">
    <source>
        <dbReference type="EMBL" id="MCB7480945.1"/>
    </source>
</evidence>
<keyword evidence="1" id="KW-0812">Transmembrane</keyword>
<accession>A0A9X1LIG5</accession>
<reference evidence="2" key="1">
    <citation type="submission" date="2021-10" db="EMBL/GenBank/DDBJ databases">
        <title>Gramella sp. ASW11-100T, isolated from marine sediment.</title>
        <authorList>
            <person name="Xia C."/>
        </authorList>
    </citation>
    <scope>NUCLEOTIDE SEQUENCE</scope>
    <source>
        <strain evidence="2">ASW11-100</strain>
    </source>
</reference>
<dbReference type="PANTHER" id="PTHR21180">
    <property type="entry name" value="ENDONUCLEASE/EXONUCLEASE/PHOSPHATASE FAMILY DOMAIN-CONTAINING PROTEIN 1"/>
    <property type="match status" value="1"/>
</dbReference>
<proteinExistence type="predicted"/>
<protein>
    <submittedName>
        <fullName evidence="2">Helix-hairpin-helix domain-containing protein</fullName>
    </submittedName>
</protein>
<organism evidence="2 3">
    <name type="scientific">Christiangramia sediminis</name>
    <dbReference type="NCBI Taxonomy" id="2881336"/>
    <lineage>
        <taxon>Bacteria</taxon>
        <taxon>Pseudomonadati</taxon>
        <taxon>Bacteroidota</taxon>
        <taxon>Flavobacteriia</taxon>
        <taxon>Flavobacteriales</taxon>
        <taxon>Flavobacteriaceae</taxon>
        <taxon>Christiangramia</taxon>
    </lineage>
</organism>
<sequence length="287" mass="32955">MKFLRSHFALSKGQQNGIFVLVLLIIGFQIFLFLNFPSEAQPMIDQSRIDKFQKKLDSLNQNSIKRKDTIYPFNPNYISDFKGYQLGMSIEEIDRLLAYRASGKWMNSAEDFQKITGISDSLLLKISPSFRFPEWTQKLNSVKIQSTTSAPAEINILDLNSVNAEDLKVVNGIGEVLSQRIIKYRNSIGGFLSLIQLKDVYGLTPEVVERIDQKFDLLSRPDVTIKNLNLINEEELAEIPYFNSKIAKEIITYRKLHEGISSFEELAKINAFPYDKIDRIKLYLAIE</sequence>
<gene>
    <name evidence="2" type="ORF">LGQ90_06680</name>
</gene>
<dbReference type="Pfam" id="PF12836">
    <property type="entry name" value="HHH_3"/>
    <property type="match status" value="2"/>
</dbReference>
<dbReference type="EMBL" id="JAJBZG010000002">
    <property type="protein sequence ID" value="MCB7480945.1"/>
    <property type="molecule type" value="Genomic_DNA"/>
</dbReference>
<name>A0A9X1LIG5_9FLAO</name>
<keyword evidence="1" id="KW-1133">Transmembrane helix</keyword>
<evidence type="ECO:0000256" key="1">
    <source>
        <dbReference type="SAM" id="Phobius"/>
    </source>
</evidence>
<dbReference type="InterPro" id="IPR051675">
    <property type="entry name" value="Endo/Exo/Phosphatase_dom_1"/>
</dbReference>
<dbReference type="AlphaFoldDB" id="A0A9X1LIG5"/>
<dbReference type="Gene3D" id="1.10.150.280">
    <property type="entry name" value="AF1531-like domain"/>
    <property type="match status" value="2"/>
</dbReference>
<dbReference type="Proteomes" id="UP001139414">
    <property type="component" value="Unassembled WGS sequence"/>
</dbReference>
<evidence type="ECO:0000313" key="3">
    <source>
        <dbReference type="Proteomes" id="UP001139414"/>
    </source>
</evidence>
<dbReference type="GO" id="GO:0015627">
    <property type="term" value="C:type II protein secretion system complex"/>
    <property type="evidence" value="ECO:0007669"/>
    <property type="project" value="TreeGrafter"/>
</dbReference>
<comment type="caution">
    <text evidence="2">The sequence shown here is derived from an EMBL/GenBank/DDBJ whole genome shotgun (WGS) entry which is preliminary data.</text>
</comment>
<dbReference type="RefSeq" id="WP_229339430.1">
    <property type="nucleotide sequence ID" value="NZ_JAJBZG010000002.1"/>
</dbReference>